<reference evidence="3 4" key="1">
    <citation type="submission" date="2020-08" db="EMBL/GenBank/DDBJ databases">
        <title>Genomic Encyclopedia of Type Strains, Phase III (KMG-III): the genomes of soil and plant-associated and newly described type strains.</title>
        <authorList>
            <person name="Whitman W."/>
        </authorList>
    </citation>
    <scope>NUCLEOTIDE SEQUENCE [LARGE SCALE GENOMIC DNA]</scope>
    <source>
        <strain evidence="3 4">CECT 8960</strain>
    </source>
</reference>
<comment type="caution">
    <text evidence="3">The sequence shown here is derived from an EMBL/GenBank/DDBJ whole genome shotgun (WGS) entry which is preliminary data.</text>
</comment>
<feature type="transmembrane region" description="Helical" evidence="2">
    <location>
        <begin position="66"/>
        <end position="84"/>
    </location>
</feature>
<keyword evidence="2" id="KW-0812">Transmembrane</keyword>
<evidence type="ECO:0000313" key="4">
    <source>
        <dbReference type="Proteomes" id="UP000520767"/>
    </source>
</evidence>
<keyword evidence="2" id="KW-1133">Transmembrane helix</keyword>
<evidence type="ECO:0008006" key="5">
    <source>
        <dbReference type="Google" id="ProtNLM"/>
    </source>
</evidence>
<dbReference type="AlphaFoldDB" id="A0A7W7VDB8"/>
<evidence type="ECO:0000256" key="2">
    <source>
        <dbReference type="SAM" id="Phobius"/>
    </source>
</evidence>
<dbReference type="RefSeq" id="WP_184810152.1">
    <property type="nucleotide sequence ID" value="NZ_JACHJQ010000002.1"/>
</dbReference>
<name>A0A7W7VDB8_9PSEU</name>
<dbReference type="EMBL" id="JACHJQ010000002">
    <property type="protein sequence ID" value="MBB4906016.1"/>
    <property type="molecule type" value="Genomic_DNA"/>
</dbReference>
<accession>A0A7W7VDB8</accession>
<sequence length="234" mass="23872">MFASTTLTAVFTLVFAMTGVYALARLSRLLSGADVTGDRPAELFHLVMSLAMIGMAVAWTSGPETASGRLQIVVFGAFTLWFAYRGATRSTSHGHLMTGHLVAMGAAMTWMVATMSLLMGPASPDGSGHSHHGAPSDTAAAAGSDVPVPPAPGWVVAVTIAFAVLFAIAGCSWAVRAVRAGGPAAEPETPSGTVATRTGLVTPARVSARTSARVDGLCHSLMSLGMAGMLVAML</sequence>
<protein>
    <recommendedName>
        <fullName evidence="5">DUF5134 domain-containing protein</fullName>
    </recommendedName>
</protein>
<feature type="transmembrane region" description="Helical" evidence="2">
    <location>
        <begin position="43"/>
        <end position="60"/>
    </location>
</feature>
<dbReference type="Pfam" id="PF17197">
    <property type="entry name" value="DUF5134"/>
    <property type="match status" value="1"/>
</dbReference>
<organism evidence="3 4">
    <name type="scientific">Actinophytocola algeriensis</name>
    <dbReference type="NCBI Taxonomy" id="1768010"/>
    <lineage>
        <taxon>Bacteria</taxon>
        <taxon>Bacillati</taxon>
        <taxon>Actinomycetota</taxon>
        <taxon>Actinomycetes</taxon>
        <taxon>Pseudonocardiales</taxon>
        <taxon>Pseudonocardiaceae</taxon>
    </lineage>
</organism>
<feature type="region of interest" description="Disordered" evidence="1">
    <location>
        <begin position="123"/>
        <end position="144"/>
    </location>
</feature>
<feature type="transmembrane region" description="Helical" evidence="2">
    <location>
        <begin position="96"/>
        <end position="119"/>
    </location>
</feature>
<proteinExistence type="predicted"/>
<dbReference type="InterPro" id="IPR033458">
    <property type="entry name" value="DUF5134"/>
</dbReference>
<feature type="transmembrane region" description="Helical" evidence="2">
    <location>
        <begin position="6"/>
        <end position="23"/>
    </location>
</feature>
<evidence type="ECO:0000313" key="3">
    <source>
        <dbReference type="EMBL" id="MBB4906016.1"/>
    </source>
</evidence>
<evidence type="ECO:0000256" key="1">
    <source>
        <dbReference type="SAM" id="MobiDB-lite"/>
    </source>
</evidence>
<feature type="transmembrane region" description="Helical" evidence="2">
    <location>
        <begin position="154"/>
        <end position="175"/>
    </location>
</feature>
<keyword evidence="4" id="KW-1185">Reference proteome</keyword>
<dbReference type="Proteomes" id="UP000520767">
    <property type="component" value="Unassembled WGS sequence"/>
</dbReference>
<keyword evidence="2" id="KW-0472">Membrane</keyword>
<gene>
    <name evidence="3" type="ORF">FHR82_002233</name>
</gene>